<gene>
    <name evidence="8" type="ORF">QBC34DRAFT_452656</name>
</gene>
<dbReference type="InterPro" id="IPR036779">
    <property type="entry name" value="LysM_dom_sf"/>
</dbReference>
<reference evidence="8" key="1">
    <citation type="journal article" date="2023" name="Mol. Phylogenet. Evol.">
        <title>Genome-scale phylogeny and comparative genomics of the fungal order Sordariales.</title>
        <authorList>
            <person name="Hensen N."/>
            <person name="Bonometti L."/>
            <person name="Westerberg I."/>
            <person name="Brannstrom I.O."/>
            <person name="Guillou S."/>
            <person name="Cros-Aarteil S."/>
            <person name="Calhoun S."/>
            <person name="Haridas S."/>
            <person name="Kuo A."/>
            <person name="Mondo S."/>
            <person name="Pangilinan J."/>
            <person name="Riley R."/>
            <person name="LaButti K."/>
            <person name="Andreopoulos B."/>
            <person name="Lipzen A."/>
            <person name="Chen C."/>
            <person name="Yan M."/>
            <person name="Daum C."/>
            <person name="Ng V."/>
            <person name="Clum A."/>
            <person name="Steindorff A."/>
            <person name="Ohm R.A."/>
            <person name="Martin F."/>
            <person name="Silar P."/>
            <person name="Natvig D.O."/>
            <person name="Lalanne C."/>
            <person name="Gautier V."/>
            <person name="Ament-Velasquez S.L."/>
            <person name="Kruys A."/>
            <person name="Hutchinson M.I."/>
            <person name="Powell A.J."/>
            <person name="Barry K."/>
            <person name="Miller A.N."/>
            <person name="Grigoriev I.V."/>
            <person name="Debuchy R."/>
            <person name="Gladieux P."/>
            <person name="Hiltunen Thoren M."/>
            <person name="Johannesson H."/>
        </authorList>
    </citation>
    <scope>NUCLEOTIDE SEQUENCE</scope>
    <source>
        <strain evidence="8">PSN243</strain>
    </source>
</reference>
<reference evidence="8" key="2">
    <citation type="submission" date="2023-05" db="EMBL/GenBank/DDBJ databases">
        <authorList>
            <consortium name="Lawrence Berkeley National Laboratory"/>
            <person name="Steindorff A."/>
            <person name="Hensen N."/>
            <person name="Bonometti L."/>
            <person name="Westerberg I."/>
            <person name="Brannstrom I.O."/>
            <person name="Guillou S."/>
            <person name="Cros-Aarteil S."/>
            <person name="Calhoun S."/>
            <person name="Haridas S."/>
            <person name="Kuo A."/>
            <person name="Mondo S."/>
            <person name="Pangilinan J."/>
            <person name="Riley R."/>
            <person name="Labutti K."/>
            <person name="Andreopoulos B."/>
            <person name="Lipzen A."/>
            <person name="Chen C."/>
            <person name="Yanf M."/>
            <person name="Daum C."/>
            <person name="Ng V."/>
            <person name="Clum A."/>
            <person name="Ohm R."/>
            <person name="Martin F."/>
            <person name="Silar P."/>
            <person name="Natvig D."/>
            <person name="Lalanne C."/>
            <person name="Gautier V."/>
            <person name="Ament-Velasquez S.L."/>
            <person name="Kruys A."/>
            <person name="Hutchinson M.I."/>
            <person name="Powell A.J."/>
            <person name="Barry K."/>
            <person name="Miller A.N."/>
            <person name="Grigoriev I.V."/>
            <person name="Debuchy R."/>
            <person name="Gladieux P."/>
            <person name="Thoren M.H."/>
            <person name="Johannesson H."/>
        </authorList>
    </citation>
    <scope>NUCLEOTIDE SEQUENCE</scope>
    <source>
        <strain evidence="8">PSN243</strain>
    </source>
</reference>
<evidence type="ECO:0000313" key="9">
    <source>
        <dbReference type="Proteomes" id="UP001321760"/>
    </source>
</evidence>
<dbReference type="Gene3D" id="3.10.350.10">
    <property type="entry name" value="LysM domain"/>
    <property type="match status" value="2"/>
</dbReference>
<feature type="domain" description="LysM" evidence="7">
    <location>
        <begin position="256"/>
        <end position="302"/>
    </location>
</feature>
<feature type="domain" description="LysM" evidence="7">
    <location>
        <begin position="172"/>
        <end position="219"/>
    </location>
</feature>
<name>A0AAV9G5C5_9PEZI</name>
<dbReference type="AlphaFoldDB" id="A0AAV9G5C5"/>
<evidence type="ECO:0000256" key="5">
    <source>
        <dbReference type="SAM" id="MobiDB-lite"/>
    </source>
</evidence>
<evidence type="ECO:0000256" key="6">
    <source>
        <dbReference type="SAM" id="SignalP"/>
    </source>
</evidence>
<comment type="similarity">
    <text evidence="4">Belongs to the secreted LysM effector family.</text>
</comment>
<dbReference type="SUPFAM" id="SSF54106">
    <property type="entry name" value="LysM domain"/>
    <property type="match status" value="2"/>
</dbReference>
<dbReference type="PROSITE" id="PS51782">
    <property type="entry name" value="LYSM"/>
    <property type="match status" value="2"/>
</dbReference>
<dbReference type="PANTHER" id="PTHR34997">
    <property type="entry name" value="AM15"/>
    <property type="match status" value="1"/>
</dbReference>
<keyword evidence="2 6" id="KW-0732">Signal</keyword>
<accession>A0AAV9G5C5</accession>
<dbReference type="InterPro" id="IPR052210">
    <property type="entry name" value="LysM1-like"/>
</dbReference>
<comment type="caution">
    <text evidence="8">The sequence shown here is derived from an EMBL/GenBank/DDBJ whole genome shotgun (WGS) entry which is preliminary data.</text>
</comment>
<evidence type="ECO:0000256" key="3">
    <source>
        <dbReference type="ARBA" id="ARBA00023026"/>
    </source>
</evidence>
<dbReference type="Proteomes" id="UP001321760">
    <property type="component" value="Unassembled WGS sequence"/>
</dbReference>
<keyword evidence="9" id="KW-1185">Reference proteome</keyword>
<dbReference type="GO" id="GO:0008061">
    <property type="term" value="F:chitin binding"/>
    <property type="evidence" value="ECO:0007669"/>
    <property type="project" value="UniProtKB-KW"/>
</dbReference>
<sequence>MKAFTAASLRALVIGACIQTALAVPLHRARAAANTSPKYQYDPNTSKACVWWIDSDGAWTCQDLRSIYGVAVEDFLLWNPSLTTAACAAGTKLPVNRSYCVASMEPSRVSSSRRPRPTRSTRPPPLTWSPLPSVRPTAVTPVPSPAVTPTRPGNGIATPSPVQPGISDSCSSFYLTKKGDTCNSVADANGISLSDFLAWNSGVGGRACPNLWADTYVCINVIGRPPVPPRPTPSRPETGVTTPQPIQRGMTESCNAFYLVEQGDNCWTISQKYGIAVELFLEWNPAAGSQCSSLWAGTYACVGVV</sequence>
<evidence type="ECO:0000259" key="7">
    <source>
        <dbReference type="PROSITE" id="PS51782"/>
    </source>
</evidence>
<evidence type="ECO:0000256" key="1">
    <source>
        <dbReference type="ARBA" id="ARBA00022669"/>
    </source>
</evidence>
<evidence type="ECO:0000256" key="2">
    <source>
        <dbReference type="ARBA" id="ARBA00022729"/>
    </source>
</evidence>
<dbReference type="EMBL" id="MU865997">
    <property type="protein sequence ID" value="KAK4443237.1"/>
    <property type="molecule type" value="Genomic_DNA"/>
</dbReference>
<protein>
    <recommendedName>
        <fullName evidence="7">LysM domain-containing protein</fullName>
    </recommendedName>
</protein>
<evidence type="ECO:0000313" key="8">
    <source>
        <dbReference type="EMBL" id="KAK4443237.1"/>
    </source>
</evidence>
<dbReference type="InterPro" id="IPR018392">
    <property type="entry name" value="LysM"/>
</dbReference>
<dbReference type="Pfam" id="PF01476">
    <property type="entry name" value="LysM"/>
    <property type="match status" value="2"/>
</dbReference>
<keyword evidence="3" id="KW-0843">Virulence</keyword>
<dbReference type="CDD" id="cd00118">
    <property type="entry name" value="LysM"/>
    <property type="match status" value="2"/>
</dbReference>
<feature type="region of interest" description="Disordered" evidence="5">
    <location>
        <begin position="106"/>
        <end position="162"/>
    </location>
</feature>
<feature type="chain" id="PRO_5043900194" description="LysM domain-containing protein" evidence="6">
    <location>
        <begin position="24"/>
        <end position="305"/>
    </location>
</feature>
<feature type="signal peptide" evidence="6">
    <location>
        <begin position="1"/>
        <end position="23"/>
    </location>
</feature>
<dbReference type="PANTHER" id="PTHR34997:SF2">
    <property type="entry name" value="LYSM DOMAIN-CONTAINING PROTEIN-RELATED"/>
    <property type="match status" value="1"/>
</dbReference>
<organism evidence="8 9">
    <name type="scientific">Podospora aff. communis PSN243</name>
    <dbReference type="NCBI Taxonomy" id="3040156"/>
    <lineage>
        <taxon>Eukaryota</taxon>
        <taxon>Fungi</taxon>
        <taxon>Dikarya</taxon>
        <taxon>Ascomycota</taxon>
        <taxon>Pezizomycotina</taxon>
        <taxon>Sordariomycetes</taxon>
        <taxon>Sordariomycetidae</taxon>
        <taxon>Sordariales</taxon>
        <taxon>Podosporaceae</taxon>
        <taxon>Podospora</taxon>
    </lineage>
</organism>
<proteinExistence type="inferred from homology"/>
<evidence type="ECO:0000256" key="4">
    <source>
        <dbReference type="ARBA" id="ARBA00044955"/>
    </source>
</evidence>
<feature type="compositionally biased region" description="Low complexity" evidence="5">
    <location>
        <begin position="128"/>
        <end position="152"/>
    </location>
</feature>
<keyword evidence="1" id="KW-0147">Chitin-binding</keyword>
<dbReference type="SMART" id="SM00257">
    <property type="entry name" value="LysM"/>
    <property type="match status" value="2"/>
</dbReference>